<dbReference type="GO" id="GO:0016887">
    <property type="term" value="F:ATP hydrolysis activity"/>
    <property type="evidence" value="ECO:0007669"/>
    <property type="project" value="InterPro"/>
</dbReference>
<dbReference type="SUPFAM" id="SSF90123">
    <property type="entry name" value="ABC transporter transmembrane region"/>
    <property type="match status" value="1"/>
</dbReference>
<dbReference type="PANTHER" id="PTHR24222:SF76">
    <property type="entry name" value="MYCOBACTIN IMPORT ATP-BINDING_PERMEASE PROTEIN IRTB"/>
    <property type="match status" value="1"/>
</dbReference>
<keyword evidence="5 8" id="KW-1133">Transmembrane helix</keyword>
<comment type="caution">
    <text evidence="11">The sequence shown here is derived from an EMBL/GenBank/DDBJ whole genome shotgun (WGS) entry which is preliminary data.</text>
</comment>
<dbReference type="InterPro" id="IPR003593">
    <property type="entry name" value="AAA+_ATPase"/>
</dbReference>
<evidence type="ECO:0000313" key="12">
    <source>
        <dbReference type="Proteomes" id="UP000663889"/>
    </source>
</evidence>
<feature type="compositionally biased region" description="Polar residues" evidence="7">
    <location>
        <begin position="804"/>
        <end position="814"/>
    </location>
</feature>
<dbReference type="InterPro" id="IPR027417">
    <property type="entry name" value="P-loop_NTPase"/>
</dbReference>
<evidence type="ECO:0000313" key="11">
    <source>
        <dbReference type="EMBL" id="CAF1361467.1"/>
    </source>
</evidence>
<keyword evidence="6 8" id="KW-0472">Membrane</keyword>
<evidence type="ECO:0000256" key="4">
    <source>
        <dbReference type="ARBA" id="ARBA00022840"/>
    </source>
</evidence>
<dbReference type="Proteomes" id="UP000663889">
    <property type="component" value="Unassembled WGS sequence"/>
</dbReference>
<dbReference type="AlphaFoldDB" id="A0A815I5Q2"/>
<proteinExistence type="predicted"/>
<keyword evidence="2 8" id="KW-0812">Transmembrane</keyword>
<evidence type="ECO:0000259" key="9">
    <source>
        <dbReference type="PROSITE" id="PS50893"/>
    </source>
</evidence>
<dbReference type="SMART" id="SM00382">
    <property type="entry name" value="AAA"/>
    <property type="match status" value="1"/>
</dbReference>
<dbReference type="InterPro" id="IPR039421">
    <property type="entry name" value="Type_1_exporter"/>
</dbReference>
<evidence type="ECO:0000259" key="10">
    <source>
        <dbReference type="PROSITE" id="PS50929"/>
    </source>
</evidence>
<sequence>MIQLNSIMKEQIYSLYLSNKNTYNQIDVFLSTFSLNEFPNLQSLAFTELHHDNVKKLKSMLLLIPRLRSFHVIDCHHDTTALLPTPKVSILTMSELVPLRLDSSIIKLRASQSSLNNLYEIFEYAPMIKYLNLQRICEDYILMDNMYFNTDYVSHLKQLIIGRYSNKFLYFEMFVKQTPYLESLTIFFEYKEDMIEVCRWEQLIQLSLPYLQNFNFIFQCSFTHDKNIIDKFKQFQNDFWHKQHHWYTEYSFNDQFVQIYTIPYFSNVYQLKKPTHRYTSELINHLNIFQNVIYLTLASAVITDKCQYYFSNVKSLTIIPFKYDHNLLHVQFLKIIINLSNLKYLDVSKIWKMLTSSILLEILKESPQLSSLIIDKFMGCATIVVGYFQVSSWFTACERQTRRLSGTLFRSILNKEIAYFDVNITGQLSTRLAEDINKVHDGAGDKIGSALQFFAAFLVGLVLEYVKHLRSVKLSGIRKGELNGALMSAIFFFIFCTYTLGFWYEAKLVHEEDFSIGGILIKDFIGDIKFTNVHFSHPSRIDVLVLNRLSFTAQRGQTTALVDSSGCEKSTCVQLLQRFYDPIDGSVEIDDIRVNQYNLSWLREHIGVVSQEPILFQTTIKENIRFGRMNAKTEEIVEAAKMTNTHNFIMELPEKYETLVGERAIARALIRNPRILLLDETTSALDRESESIVQDALKIAYFDVNITGQLSTRLAEDINKVHDGADALNRASKGRTTIVITHRLSTIVNASKIIVHDKGSIIEEENHATLMNARGVYYGLVEAQNLRMQNNDQKEDDDDDDDTSINLLTQSHQS</sequence>
<keyword evidence="4" id="KW-0067">ATP-binding</keyword>
<dbReference type="InterPro" id="IPR032675">
    <property type="entry name" value="LRR_dom_sf"/>
</dbReference>
<dbReference type="InterPro" id="IPR036640">
    <property type="entry name" value="ABC1_TM_sf"/>
</dbReference>
<dbReference type="EMBL" id="CAJNOU010002958">
    <property type="protein sequence ID" value="CAF1361467.1"/>
    <property type="molecule type" value="Genomic_DNA"/>
</dbReference>
<reference evidence="11" key="1">
    <citation type="submission" date="2021-02" db="EMBL/GenBank/DDBJ databases">
        <authorList>
            <person name="Nowell W R."/>
        </authorList>
    </citation>
    <scope>NUCLEOTIDE SEQUENCE</scope>
</reference>
<feature type="transmembrane region" description="Helical" evidence="8">
    <location>
        <begin position="447"/>
        <end position="466"/>
    </location>
</feature>
<dbReference type="SUPFAM" id="SSF52540">
    <property type="entry name" value="P-loop containing nucleoside triphosphate hydrolases"/>
    <property type="match status" value="2"/>
</dbReference>
<feature type="domain" description="ABC transmembrane type-1" evidence="10">
    <location>
        <begin position="377"/>
        <end position="463"/>
    </location>
</feature>
<dbReference type="InterPro" id="IPR011527">
    <property type="entry name" value="ABC1_TM_dom"/>
</dbReference>
<dbReference type="GO" id="GO:0005886">
    <property type="term" value="C:plasma membrane"/>
    <property type="evidence" value="ECO:0007669"/>
    <property type="project" value="TreeGrafter"/>
</dbReference>
<dbReference type="GO" id="GO:0005524">
    <property type="term" value="F:ATP binding"/>
    <property type="evidence" value="ECO:0007669"/>
    <property type="project" value="UniProtKB-KW"/>
</dbReference>
<name>A0A815I5Q2_9BILA</name>
<gene>
    <name evidence="11" type="ORF">SEV965_LOCUS29398</name>
</gene>
<dbReference type="Pfam" id="PF00005">
    <property type="entry name" value="ABC_tran"/>
    <property type="match status" value="1"/>
</dbReference>
<dbReference type="PANTHER" id="PTHR24222">
    <property type="entry name" value="ABC TRANSPORTER B FAMILY"/>
    <property type="match status" value="1"/>
</dbReference>
<dbReference type="SUPFAM" id="SSF52047">
    <property type="entry name" value="RNI-like"/>
    <property type="match status" value="1"/>
</dbReference>
<dbReference type="Pfam" id="PF00664">
    <property type="entry name" value="ABC_membrane"/>
    <property type="match status" value="1"/>
</dbReference>
<evidence type="ECO:0000256" key="3">
    <source>
        <dbReference type="ARBA" id="ARBA00022741"/>
    </source>
</evidence>
<evidence type="ECO:0000256" key="2">
    <source>
        <dbReference type="ARBA" id="ARBA00022692"/>
    </source>
</evidence>
<dbReference type="GO" id="GO:0140359">
    <property type="term" value="F:ABC-type transporter activity"/>
    <property type="evidence" value="ECO:0007669"/>
    <property type="project" value="InterPro"/>
</dbReference>
<comment type="subcellular location">
    <subcellularLocation>
        <location evidence="1">Membrane</location>
        <topology evidence="1">Multi-pass membrane protein</topology>
    </subcellularLocation>
</comment>
<evidence type="ECO:0000256" key="7">
    <source>
        <dbReference type="SAM" id="MobiDB-lite"/>
    </source>
</evidence>
<dbReference type="Gene3D" id="3.80.10.10">
    <property type="entry name" value="Ribonuclease Inhibitor"/>
    <property type="match status" value="1"/>
</dbReference>
<keyword evidence="3" id="KW-0547">Nucleotide-binding</keyword>
<dbReference type="Gene3D" id="1.20.1560.10">
    <property type="entry name" value="ABC transporter type 1, transmembrane domain"/>
    <property type="match status" value="2"/>
</dbReference>
<dbReference type="Gene3D" id="3.40.50.300">
    <property type="entry name" value="P-loop containing nucleotide triphosphate hydrolases"/>
    <property type="match status" value="2"/>
</dbReference>
<protein>
    <submittedName>
        <fullName evidence="11">Uncharacterized protein</fullName>
    </submittedName>
</protein>
<feature type="compositionally biased region" description="Acidic residues" evidence="7">
    <location>
        <begin position="794"/>
        <end position="803"/>
    </location>
</feature>
<organism evidence="11 12">
    <name type="scientific">Rotaria sordida</name>
    <dbReference type="NCBI Taxonomy" id="392033"/>
    <lineage>
        <taxon>Eukaryota</taxon>
        <taxon>Metazoa</taxon>
        <taxon>Spiralia</taxon>
        <taxon>Gnathifera</taxon>
        <taxon>Rotifera</taxon>
        <taxon>Eurotatoria</taxon>
        <taxon>Bdelloidea</taxon>
        <taxon>Philodinida</taxon>
        <taxon>Philodinidae</taxon>
        <taxon>Rotaria</taxon>
    </lineage>
</organism>
<accession>A0A815I5Q2</accession>
<evidence type="ECO:0000256" key="6">
    <source>
        <dbReference type="ARBA" id="ARBA00023136"/>
    </source>
</evidence>
<feature type="transmembrane region" description="Helical" evidence="8">
    <location>
        <begin position="486"/>
        <end position="504"/>
    </location>
</feature>
<feature type="region of interest" description="Disordered" evidence="7">
    <location>
        <begin position="791"/>
        <end position="814"/>
    </location>
</feature>
<dbReference type="PROSITE" id="PS50893">
    <property type="entry name" value="ABC_TRANSPORTER_2"/>
    <property type="match status" value="1"/>
</dbReference>
<evidence type="ECO:0000256" key="1">
    <source>
        <dbReference type="ARBA" id="ARBA00004141"/>
    </source>
</evidence>
<dbReference type="InterPro" id="IPR003439">
    <property type="entry name" value="ABC_transporter-like_ATP-bd"/>
</dbReference>
<feature type="domain" description="ABC transporter" evidence="9">
    <location>
        <begin position="528"/>
        <end position="783"/>
    </location>
</feature>
<evidence type="ECO:0000256" key="5">
    <source>
        <dbReference type="ARBA" id="ARBA00022989"/>
    </source>
</evidence>
<dbReference type="PROSITE" id="PS50929">
    <property type="entry name" value="ABC_TM1F"/>
    <property type="match status" value="1"/>
</dbReference>
<evidence type="ECO:0000256" key="8">
    <source>
        <dbReference type="SAM" id="Phobius"/>
    </source>
</evidence>